<feature type="domain" description="Response regulatory" evidence="2">
    <location>
        <begin position="2"/>
        <end position="117"/>
    </location>
</feature>
<dbReference type="SUPFAM" id="SSF52172">
    <property type="entry name" value="CheY-like"/>
    <property type="match status" value="1"/>
</dbReference>
<dbReference type="GO" id="GO:0000160">
    <property type="term" value="P:phosphorelay signal transduction system"/>
    <property type="evidence" value="ECO:0007669"/>
    <property type="project" value="InterPro"/>
</dbReference>
<evidence type="ECO:0000313" key="3">
    <source>
        <dbReference type="EMBL" id="GHD98711.1"/>
    </source>
</evidence>
<reference evidence="4 5" key="2">
    <citation type="submission" date="2016-10" db="EMBL/GenBank/DDBJ databases">
        <authorList>
            <person name="Varghese N."/>
            <person name="Submissions S."/>
        </authorList>
    </citation>
    <scope>NUCLEOTIDE SEQUENCE [LARGE SCALE GENOMIC DNA]</scope>
    <source>
        <strain evidence="4 5">DSM 24802</strain>
    </source>
</reference>
<reference evidence="3" key="1">
    <citation type="journal article" date="2014" name="Int. J. Syst. Evol. Microbiol.">
        <title>Complete genome sequence of Corynebacterium casei LMG S-19264T (=DSM 44701T), isolated from a smear-ripened cheese.</title>
        <authorList>
            <consortium name="US DOE Joint Genome Institute (JGI-PGF)"/>
            <person name="Walter F."/>
            <person name="Albersmeier A."/>
            <person name="Kalinowski J."/>
            <person name="Ruckert C."/>
        </authorList>
    </citation>
    <scope>NUCLEOTIDE SEQUENCE</scope>
    <source>
        <strain evidence="3">CGMCC 1.10859</strain>
    </source>
</reference>
<dbReference type="InterPro" id="IPR001789">
    <property type="entry name" value="Sig_transdc_resp-reg_receiver"/>
</dbReference>
<dbReference type="Proteomes" id="UP000199541">
    <property type="component" value="Unassembled WGS sequence"/>
</dbReference>
<evidence type="ECO:0000313" key="6">
    <source>
        <dbReference type="Proteomes" id="UP000634647"/>
    </source>
</evidence>
<gene>
    <name evidence="3" type="primary">osp</name>
    <name evidence="3" type="ORF">GCM10008024_03320</name>
    <name evidence="4" type="ORF">SAMN05444006_101218</name>
</gene>
<organism evidence="3 6">
    <name type="scientific">Allgaiera indica</name>
    <dbReference type="NCBI Taxonomy" id="765699"/>
    <lineage>
        <taxon>Bacteria</taxon>
        <taxon>Pseudomonadati</taxon>
        <taxon>Pseudomonadota</taxon>
        <taxon>Alphaproteobacteria</taxon>
        <taxon>Rhodobacterales</taxon>
        <taxon>Paracoccaceae</taxon>
        <taxon>Allgaiera</taxon>
    </lineage>
</organism>
<evidence type="ECO:0000256" key="1">
    <source>
        <dbReference type="PROSITE-ProRule" id="PRU00169"/>
    </source>
</evidence>
<dbReference type="AlphaFoldDB" id="A0AAN4UN53"/>
<dbReference type="EMBL" id="FNOB01000001">
    <property type="protein sequence ID" value="SDW07859.1"/>
    <property type="molecule type" value="Genomic_DNA"/>
</dbReference>
<sequence>MPVLIVEHDTERARRWQTSLQCQGLEVISVPGQREAVIVMQTRSVSLLVVNLDLTEGSALTVADFASYRHPNAKVIFLTDSNMFSDGSIFMHAGNACAYLPASTPPEDLVAMVEHFRSVA</sequence>
<dbReference type="EMBL" id="BNAB01000001">
    <property type="protein sequence ID" value="GHD98711.1"/>
    <property type="molecule type" value="Genomic_DNA"/>
</dbReference>
<dbReference type="Gene3D" id="3.40.50.2300">
    <property type="match status" value="1"/>
</dbReference>
<protein>
    <submittedName>
        <fullName evidence="3 4">Response regulator</fullName>
    </submittedName>
</protein>
<evidence type="ECO:0000313" key="5">
    <source>
        <dbReference type="Proteomes" id="UP000199541"/>
    </source>
</evidence>
<evidence type="ECO:0000259" key="2">
    <source>
        <dbReference type="PROSITE" id="PS50110"/>
    </source>
</evidence>
<evidence type="ECO:0000313" key="4">
    <source>
        <dbReference type="EMBL" id="SDW07859.1"/>
    </source>
</evidence>
<reference evidence="3" key="3">
    <citation type="submission" date="2023-06" db="EMBL/GenBank/DDBJ databases">
        <authorList>
            <person name="Sun Q."/>
            <person name="Zhou Y."/>
        </authorList>
    </citation>
    <scope>NUCLEOTIDE SEQUENCE</scope>
    <source>
        <strain evidence="3">CGMCC 1.10859</strain>
    </source>
</reference>
<name>A0AAN4UN53_9RHOB</name>
<dbReference type="PROSITE" id="PS50110">
    <property type="entry name" value="RESPONSE_REGULATORY"/>
    <property type="match status" value="1"/>
</dbReference>
<comment type="caution">
    <text evidence="3">The sequence shown here is derived from an EMBL/GenBank/DDBJ whole genome shotgun (WGS) entry which is preliminary data.</text>
</comment>
<dbReference type="InterPro" id="IPR011006">
    <property type="entry name" value="CheY-like_superfamily"/>
</dbReference>
<proteinExistence type="predicted"/>
<comment type="caution">
    <text evidence="1">Lacks conserved residue(s) required for the propagation of feature annotation.</text>
</comment>
<dbReference type="RefSeq" id="WP_035844619.1">
    <property type="nucleotide sequence ID" value="NZ_BNAB01000001.1"/>
</dbReference>
<keyword evidence="5" id="KW-1185">Reference proteome</keyword>
<dbReference type="Proteomes" id="UP000634647">
    <property type="component" value="Unassembled WGS sequence"/>
</dbReference>
<accession>A0AAN4UN53</accession>